<sequence>MAGVSDDAACIQRRTQIELDRPNMGFRQFEIKPSSASPGKDILRVKPKKAALKKKKKVTKIVKEQLLTMNRKQRKAYPGEFKSQKNLNHDRAMKCKLLWEKIRSGKTLKQERDECVSKLSGLVKSSYAMFSTKEQRNMIISSFRGHAMSLIRIVYAAELDKPRTLDEMVAEEPTKKKLILQHLEEQLLTLVDK</sequence>
<proteinExistence type="predicted"/>
<dbReference type="EMBL" id="KZ351516">
    <property type="protein sequence ID" value="PIO62913.1"/>
    <property type="molecule type" value="Genomic_DNA"/>
</dbReference>
<organism evidence="1 2">
    <name type="scientific">Teladorsagia circumcincta</name>
    <name type="common">Brown stomach worm</name>
    <name type="synonym">Ostertagia circumcincta</name>
    <dbReference type="NCBI Taxonomy" id="45464"/>
    <lineage>
        <taxon>Eukaryota</taxon>
        <taxon>Metazoa</taxon>
        <taxon>Ecdysozoa</taxon>
        <taxon>Nematoda</taxon>
        <taxon>Chromadorea</taxon>
        <taxon>Rhabditida</taxon>
        <taxon>Rhabditina</taxon>
        <taxon>Rhabditomorpha</taxon>
        <taxon>Strongyloidea</taxon>
        <taxon>Trichostrongylidae</taxon>
        <taxon>Teladorsagia</taxon>
    </lineage>
</organism>
<evidence type="ECO:0000313" key="2">
    <source>
        <dbReference type="Proteomes" id="UP000230423"/>
    </source>
</evidence>
<protein>
    <submittedName>
        <fullName evidence="1">Uncharacterized protein</fullName>
    </submittedName>
</protein>
<keyword evidence="2" id="KW-1185">Reference proteome</keyword>
<evidence type="ECO:0000313" key="1">
    <source>
        <dbReference type="EMBL" id="PIO62913.1"/>
    </source>
</evidence>
<dbReference type="Proteomes" id="UP000230423">
    <property type="component" value="Unassembled WGS sequence"/>
</dbReference>
<name>A0A2G9TY45_TELCI</name>
<dbReference type="AlphaFoldDB" id="A0A2G9TY45"/>
<dbReference type="OrthoDB" id="497380at2759"/>
<gene>
    <name evidence="1" type="ORF">TELCIR_15507</name>
</gene>
<reference evidence="1 2" key="1">
    <citation type="submission" date="2015-09" db="EMBL/GenBank/DDBJ databases">
        <title>Draft genome of the parasitic nematode Teladorsagia circumcincta isolate WARC Sus (inbred).</title>
        <authorList>
            <person name="Mitreva M."/>
        </authorList>
    </citation>
    <scope>NUCLEOTIDE SEQUENCE [LARGE SCALE GENOMIC DNA]</scope>
    <source>
        <strain evidence="1 2">S</strain>
    </source>
</reference>
<accession>A0A2G9TY45</accession>